<protein>
    <submittedName>
        <fullName evidence="2">Uncharacterized protein</fullName>
    </submittedName>
</protein>
<name>A0A1X7SY67_AMPQE</name>
<keyword evidence="1" id="KW-0472">Membrane</keyword>
<dbReference type="EnsemblMetazoa" id="Aqu2.1.07114_001">
    <property type="protein sequence ID" value="Aqu2.1.07114_001"/>
    <property type="gene ID" value="Aqu2.1.07114"/>
</dbReference>
<dbReference type="AlphaFoldDB" id="A0A1X7SY67"/>
<keyword evidence="1" id="KW-0812">Transmembrane</keyword>
<feature type="transmembrane region" description="Helical" evidence="1">
    <location>
        <begin position="12"/>
        <end position="31"/>
    </location>
</feature>
<organism evidence="2">
    <name type="scientific">Amphimedon queenslandica</name>
    <name type="common">Sponge</name>
    <dbReference type="NCBI Taxonomy" id="400682"/>
    <lineage>
        <taxon>Eukaryota</taxon>
        <taxon>Metazoa</taxon>
        <taxon>Porifera</taxon>
        <taxon>Demospongiae</taxon>
        <taxon>Heteroscleromorpha</taxon>
        <taxon>Haplosclerida</taxon>
        <taxon>Niphatidae</taxon>
        <taxon>Amphimedon</taxon>
    </lineage>
</organism>
<proteinExistence type="predicted"/>
<evidence type="ECO:0000313" key="2">
    <source>
        <dbReference type="EnsemblMetazoa" id="Aqu2.1.07114_001"/>
    </source>
</evidence>
<dbReference type="InParanoid" id="A0A1X7SY67"/>
<keyword evidence="1" id="KW-1133">Transmembrane helix</keyword>
<sequence length="32" mass="3682">MKGIGNFRSRQEMLVTHTMIISLFIGIFSILQ</sequence>
<accession>A0A1X7SY67</accession>
<evidence type="ECO:0000256" key="1">
    <source>
        <dbReference type="SAM" id="Phobius"/>
    </source>
</evidence>
<reference evidence="2" key="1">
    <citation type="submission" date="2017-05" db="UniProtKB">
        <authorList>
            <consortium name="EnsemblMetazoa"/>
        </authorList>
    </citation>
    <scope>IDENTIFICATION</scope>
</reference>